<accession>A0A9X3WR87</accession>
<organism evidence="1 2">
    <name type="scientific">Terrihalobacillus insolitus</name>
    <dbReference type="NCBI Taxonomy" id="2950438"/>
    <lineage>
        <taxon>Bacteria</taxon>
        <taxon>Bacillati</taxon>
        <taxon>Bacillota</taxon>
        <taxon>Bacilli</taxon>
        <taxon>Bacillales</taxon>
        <taxon>Bacillaceae</taxon>
        <taxon>Terrihalobacillus</taxon>
    </lineage>
</organism>
<comment type="caution">
    <text evidence="1">The sequence shown here is derived from an EMBL/GenBank/DDBJ whole genome shotgun (WGS) entry which is preliminary data.</text>
</comment>
<gene>
    <name evidence="1" type="ORF">NC797_07205</name>
</gene>
<dbReference type="Proteomes" id="UP001145050">
    <property type="component" value="Unassembled WGS sequence"/>
</dbReference>
<dbReference type="Pfam" id="PF13814">
    <property type="entry name" value="Replic_Relax"/>
    <property type="match status" value="1"/>
</dbReference>
<dbReference type="AlphaFoldDB" id="A0A9X3WR87"/>
<dbReference type="RefSeq" id="WP_272436100.1">
    <property type="nucleotide sequence ID" value="NZ_JAMQKB010000005.1"/>
</dbReference>
<evidence type="ECO:0000313" key="2">
    <source>
        <dbReference type="Proteomes" id="UP001145050"/>
    </source>
</evidence>
<sequence length="455" mass="52332">MQKGREKKILRVKTGPNGQGLWLAEFELNLLKLIATQRILESTQITKYHNLFQPASQETVKSKLYKWKEKGIIMTYTIKKKFGNPPKIVRITNKGVSLLVENNYLPSYWENINVSGFTDGYTSEHSTNQRDHNAGIKEMVITALANHTLYFRKLDIEEPLIDSYSPRAYEYNELKGNIDKDTERLLPDWVLKKGNRLLYIESDTASEGLSQIKGKLDRYMEIARKEPDKEHIVMIGILDDSISTEKIYPKNRKIRSYNIKNLLIGKERISNLSVFATSLGRTSKANLNILLGNKPFTNDGIELEVDTAIDALEHSNEHFDCKFETLDNSSVYTSKVPKEMYADRAVALTNRAGSLTKNVLFLLMDEGNAASVDRLHFLSHLNKDGGYKRKIDKIIAFYPKEEEFENDAVADNYDFVLWGSTENWLNNIETEPIFYQSPPEKPFTREVTTFERSFN</sequence>
<keyword evidence="2" id="KW-1185">Reference proteome</keyword>
<dbReference type="InterPro" id="IPR025855">
    <property type="entry name" value="Replic_Relax"/>
</dbReference>
<evidence type="ECO:0000313" key="1">
    <source>
        <dbReference type="EMBL" id="MDC3424295.1"/>
    </source>
</evidence>
<dbReference type="EMBL" id="JAMQKB010000005">
    <property type="protein sequence ID" value="MDC3424295.1"/>
    <property type="molecule type" value="Genomic_DNA"/>
</dbReference>
<proteinExistence type="predicted"/>
<reference evidence="1" key="1">
    <citation type="submission" date="2022-06" db="EMBL/GenBank/DDBJ databases">
        <title>Aquibacillus sp. a new bacterium isolated from soil saline samples.</title>
        <authorList>
            <person name="Galisteo C."/>
            <person name="De La Haba R."/>
            <person name="Sanchez-Porro C."/>
            <person name="Ventosa A."/>
        </authorList>
    </citation>
    <scope>NUCLEOTIDE SEQUENCE</scope>
    <source>
        <strain evidence="1">3ASR75-11</strain>
    </source>
</reference>
<protein>
    <submittedName>
        <fullName evidence="1">Replication-relaxation family protein</fullName>
    </submittedName>
</protein>
<name>A0A9X3WR87_9BACI</name>